<name>A0A8B3RHE5_BIFAN</name>
<dbReference type="SUPFAM" id="SSF53756">
    <property type="entry name" value="UDP-Glycosyltransferase/glycogen phosphorylase"/>
    <property type="match status" value="1"/>
</dbReference>
<sequence length="416" mass="48184">MEKCIIVISHSNYLIRSAGIEKFISETSALLNSKGIHVLQVFPLIEVNRKLPYDYIGINFDDYFLGVYSEAHLFETLTSIGKSKNLRILGIDIHQIHGWNLHYLKKALVKLNLPINCFVHDHELVSADSLLDSSDGHTKKVIQQRDPKNCYGEANPAIMAEYHDFFDTLYSHIEKVIAPSHIAAYDWENSYPIFKDKMVIREHLYRTMLELKRSSEVSDPMRIAYLGTPAKHKGYDEWKTFVSTMQSDNHYSFYYFGKQEQHIPNVKDVHVDFQNPDSLPMTDQLMKHNIDIVFLWSICRETYCYTYYEAEAASCYILTNNESGNIQAQVKTDETGCIFTSLEQCLEWLSNTTNVKKTIAQYRASHKLESLSPNSNIDDLLFKHPGNLNYSGQKRIRSYKSFILTNVYRILRGAQR</sequence>
<evidence type="ECO:0008006" key="3">
    <source>
        <dbReference type="Google" id="ProtNLM"/>
    </source>
</evidence>
<comment type="caution">
    <text evidence="1">The sequence shown here is derived from an EMBL/GenBank/DDBJ whole genome shotgun (WGS) entry which is preliminary data.</text>
</comment>
<dbReference type="AlphaFoldDB" id="A0A8B3RHE5"/>
<protein>
    <recommendedName>
        <fullName evidence="3">Glycosyl transferase family 1</fullName>
    </recommendedName>
</protein>
<evidence type="ECO:0000313" key="1">
    <source>
        <dbReference type="EMBL" id="RYM93673.1"/>
    </source>
</evidence>
<proteinExistence type="predicted"/>
<dbReference type="EMBL" id="RSCO01000031">
    <property type="protein sequence ID" value="RYM93673.1"/>
    <property type="molecule type" value="Genomic_DNA"/>
</dbReference>
<organism evidence="1 2">
    <name type="scientific">Bifidobacterium animalis subsp. lactis</name>
    <name type="common">Bifidobacterium lactis</name>
    <dbReference type="NCBI Taxonomy" id="302911"/>
    <lineage>
        <taxon>Bacteria</taxon>
        <taxon>Bacillati</taxon>
        <taxon>Actinomycetota</taxon>
        <taxon>Actinomycetes</taxon>
        <taxon>Bifidobacteriales</taxon>
        <taxon>Bifidobacteriaceae</taxon>
        <taxon>Bifidobacterium</taxon>
    </lineage>
</organism>
<reference evidence="1 2" key="1">
    <citation type="journal article" date="2019" name="Appl. Environ. Microbiol.">
        <title>Dissecting the evolutionary development of the Bifidobacterium animalis species through comparative genomics analyses.</title>
        <authorList>
            <person name="Lugli G.A."/>
            <person name="Mancino W."/>
            <person name="Milani C."/>
            <person name="Duranti S."/>
            <person name="Mancabelli L."/>
            <person name="Napoli S."/>
            <person name="Mangifesta M."/>
            <person name="Viappiani A."/>
            <person name="Anzalone R."/>
            <person name="Longhi G."/>
            <person name="van Sinderen D."/>
            <person name="Ventura M."/>
            <person name="Turroni F."/>
        </authorList>
    </citation>
    <scope>NUCLEOTIDE SEQUENCE [LARGE SCALE GENOMIC DNA]</scope>
    <source>
        <strain evidence="1 2">2011B</strain>
    </source>
</reference>
<gene>
    <name evidence="1" type="ORF">PG2011B_1408</name>
</gene>
<evidence type="ECO:0000313" key="2">
    <source>
        <dbReference type="Proteomes" id="UP000293613"/>
    </source>
</evidence>
<accession>A0A8B3RHE5</accession>
<dbReference type="Proteomes" id="UP000293613">
    <property type="component" value="Unassembled WGS sequence"/>
</dbReference>